<dbReference type="OrthoDB" id="2898509at2759"/>
<dbReference type="EMBL" id="MU032344">
    <property type="protein sequence ID" value="KAF3771159.1"/>
    <property type="molecule type" value="Genomic_DNA"/>
</dbReference>
<keyword evidence="1" id="KW-0560">Oxidoreductase</keyword>
<comment type="caution">
    <text evidence="2">The sequence shown here is derived from an EMBL/GenBank/DDBJ whole genome shotgun (WGS) entry which is preliminary data.</text>
</comment>
<dbReference type="GeneID" id="63840111"/>
<name>A0A9P4YCS8_CRYP1</name>
<reference evidence="2" key="1">
    <citation type="journal article" date="2020" name="Phytopathology">
        <title>Genome sequence of the chestnut blight fungus Cryphonectria parasitica EP155: A fundamental resource for an archetypical invasive plant pathogen.</title>
        <authorList>
            <person name="Crouch J.A."/>
            <person name="Dawe A."/>
            <person name="Aerts A."/>
            <person name="Barry K."/>
            <person name="Churchill A.C.L."/>
            <person name="Grimwood J."/>
            <person name="Hillman B."/>
            <person name="Milgroom M.G."/>
            <person name="Pangilinan J."/>
            <person name="Smith M."/>
            <person name="Salamov A."/>
            <person name="Schmutz J."/>
            <person name="Yadav J."/>
            <person name="Grigoriev I.V."/>
            <person name="Nuss D."/>
        </authorList>
    </citation>
    <scope>NUCLEOTIDE SEQUENCE</scope>
    <source>
        <strain evidence="2">EP155</strain>
    </source>
</reference>
<dbReference type="SUPFAM" id="SSF51735">
    <property type="entry name" value="NAD(P)-binding Rossmann-fold domains"/>
    <property type="match status" value="1"/>
</dbReference>
<gene>
    <name evidence="2" type="ORF">M406DRAFT_354712</name>
</gene>
<dbReference type="InterPro" id="IPR052228">
    <property type="entry name" value="Sec_Metab_Biosynth_Oxidored"/>
</dbReference>
<dbReference type="Gene3D" id="3.40.50.720">
    <property type="entry name" value="NAD(P)-binding Rossmann-like Domain"/>
    <property type="match status" value="1"/>
</dbReference>
<evidence type="ECO:0000313" key="3">
    <source>
        <dbReference type="Proteomes" id="UP000803844"/>
    </source>
</evidence>
<protein>
    <submittedName>
        <fullName evidence="2">Short-chain dehydrogenases/reductase</fullName>
    </submittedName>
</protein>
<dbReference type="Proteomes" id="UP000803844">
    <property type="component" value="Unassembled WGS sequence"/>
</dbReference>
<organism evidence="2 3">
    <name type="scientific">Cryphonectria parasitica (strain ATCC 38755 / EP155)</name>
    <dbReference type="NCBI Taxonomy" id="660469"/>
    <lineage>
        <taxon>Eukaryota</taxon>
        <taxon>Fungi</taxon>
        <taxon>Dikarya</taxon>
        <taxon>Ascomycota</taxon>
        <taxon>Pezizomycotina</taxon>
        <taxon>Sordariomycetes</taxon>
        <taxon>Sordariomycetidae</taxon>
        <taxon>Diaporthales</taxon>
        <taxon>Cryphonectriaceae</taxon>
        <taxon>Cryphonectria-Endothia species complex</taxon>
        <taxon>Cryphonectria</taxon>
    </lineage>
</organism>
<dbReference type="PANTHER" id="PTHR47534">
    <property type="entry name" value="YALI0E05731P"/>
    <property type="match status" value="1"/>
</dbReference>
<dbReference type="PANTHER" id="PTHR47534:SF3">
    <property type="entry name" value="ALCOHOL DEHYDROGENASE-LIKE C-TERMINAL DOMAIN-CONTAINING PROTEIN"/>
    <property type="match status" value="1"/>
</dbReference>
<evidence type="ECO:0000256" key="1">
    <source>
        <dbReference type="ARBA" id="ARBA00023002"/>
    </source>
</evidence>
<keyword evidence="3" id="KW-1185">Reference proteome</keyword>
<dbReference type="GO" id="GO:0016491">
    <property type="term" value="F:oxidoreductase activity"/>
    <property type="evidence" value="ECO:0007669"/>
    <property type="project" value="UniProtKB-KW"/>
</dbReference>
<dbReference type="Pfam" id="PF00106">
    <property type="entry name" value="adh_short"/>
    <property type="match status" value="1"/>
</dbReference>
<dbReference type="InterPro" id="IPR036291">
    <property type="entry name" value="NAD(P)-bd_dom_sf"/>
</dbReference>
<dbReference type="InterPro" id="IPR002347">
    <property type="entry name" value="SDR_fam"/>
</dbReference>
<dbReference type="AlphaFoldDB" id="A0A9P4YCS8"/>
<evidence type="ECO:0000313" key="2">
    <source>
        <dbReference type="EMBL" id="KAF3771159.1"/>
    </source>
</evidence>
<proteinExistence type="predicted"/>
<dbReference type="RefSeq" id="XP_040782120.1">
    <property type="nucleotide sequence ID" value="XM_040922982.1"/>
</dbReference>
<accession>A0A9P4YCS8</accession>
<sequence length="338" mass="36460">MPELSTVQASNASLATSLPAGLVAVFVGATSGIGEYALKAFVKETTSPKVYFVGRTQADADRVVADLRKLNRQGTYIFIRSDVALLKNVNDVCAQILAKQEAINLLFMTQGTMAIERTAEGLAPAYVLPITSRVLFILNLLPALQNATELKRVVSVFAAGFEGPYDDKDWANFPVKNLMKSRPHLATMITLAHSILARRAPDISFVHDFPGAVKTAFGKDAKGRMAVVRNIFNFIGHFVIKYLPPETSGALQIYNATSSRFPPARGGADGVPLSKGVKVARGIDGKLGSGVYSVNENCDDVSLEIDRHIAKAKADGAEESLWAHLTGEIQQHTGKNFD</sequence>